<evidence type="ECO:0000313" key="2">
    <source>
        <dbReference type="Proteomes" id="UP001163603"/>
    </source>
</evidence>
<proteinExistence type="predicted"/>
<dbReference type="Proteomes" id="UP001163603">
    <property type="component" value="Chromosome 5"/>
</dbReference>
<organism evidence="1 2">
    <name type="scientific">Pistacia integerrima</name>
    <dbReference type="NCBI Taxonomy" id="434235"/>
    <lineage>
        <taxon>Eukaryota</taxon>
        <taxon>Viridiplantae</taxon>
        <taxon>Streptophyta</taxon>
        <taxon>Embryophyta</taxon>
        <taxon>Tracheophyta</taxon>
        <taxon>Spermatophyta</taxon>
        <taxon>Magnoliopsida</taxon>
        <taxon>eudicotyledons</taxon>
        <taxon>Gunneridae</taxon>
        <taxon>Pentapetalae</taxon>
        <taxon>rosids</taxon>
        <taxon>malvids</taxon>
        <taxon>Sapindales</taxon>
        <taxon>Anacardiaceae</taxon>
        <taxon>Pistacia</taxon>
    </lineage>
</organism>
<evidence type="ECO:0000313" key="1">
    <source>
        <dbReference type="EMBL" id="KAJ0040244.1"/>
    </source>
</evidence>
<comment type="caution">
    <text evidence="1">The sequence shown here is derived from an EMBL/GenBank/DDBJ whole genome shotgun (WGS) entry which is preliminary data.</text>
</comment>
<keyword evidence="2" id="KW-1185">Reference proteome</keyword>
<protein>
    <submittedName>
        <fullName evidence="1">Uncharacterized protein</fullName>
    </submittedName>
</protein>
<reference evidence="2" key="1">
    <citation type="journal article" date="2023" name="G3 (Bethesda)">
        <title>Genome assembly and association tests identify interacting loci associated with vigor, precocity, and sex in interspecific pistachio rootstocks.</title>
        <authorList>
            <person name="Palmer W."/>
            <person name="Jacygrad E."/>
            <person name="Sagayaradj S."/>
            <person name="Cavanaugh K."/>
            <person name="Han R."/>
            <person name="Bertier L."/>
            <person name="Beede B."/>
            <person name="Kafkas S."/>
            <person name="Golino D."/>
            <person name="Preece J."/>
            <person name="Michelmore R."/>
        </authorList>
    </citation>
    <scope>NUCLEOTIDE SEQUENCE [LARGE SCALE GENOMIC DNA]</scope>
</reference>
<gene>
    <name evidence="1" type="ORF">Pint_27715</name>
</gene>
<dbReference type="EMBL" id="CM047740">
    <property type="protein sequence ID" value="KAJ0040244.1"/>
    <property type="molecule type" value="Genomic_DNA"/>
</dbReference>
<accession>A0ACC0YS53</accession>
<name>A0ACC0YS53_9ROSI</name>
<sequence length="371" mass="41394">MTRLSLVICFVVLCLSLVISIIRRGHLPLPTKHVALFIFGDSHFDAGNNNYINTTTYYQSNFWPFGKTFFNYPTGRFSDGRLTPDFIAEYAKLPLISPYLQSSNHQSTSGVNFASAGAGVLSETHQGLVIDLRTQLSYFNIVEKQLKQKLGDEGAKTFLSKAVYLISVGSNDYSVIFTTNPSVHQFFNSRKEYVETVIGNVTTIIREIYKKGGRKFGFLNLGPLGCIPSMKVLVPEAESIGSCLEEATETVKLHNKKLSKVLLELESELQGFRYANHDFYASLTERINNPSKYGFKEAMACCGTGSLRGILSCGGKRAIKEYQLCDNPGEHLFFDGDHLTEIANKQISELMWSGAPDVTGPYNLKKLFEHK</sequence>